<organism evidence="2 3">
    <name type="scientific">Lithospermum erythrorhizon</name>
    <name type="common">Purple gromwell</name>
    <name type="synonym">Lithospermum officinale var. erythrorhizon</name>
    <dbReference type="NCBI Taxonomy" id="34254"/>
    <lineage>
        <taxon>Eukaryota</taxon>
        <taxon>Viridiplantae</taxon>
        <taxon>Streptophyta</taxon>
        <taxon>Embryophyta</taxon>
        <taxon>Tracheophyta</taxon>
        <taxon>Spermatophyta</taxon>
        <taxon>Magnoliopsida</taxon>
        <taxon>eudicotyledons</taxon>
        <taxon>Gunneridae</taxon>
        <taxon>Pentapetalae</taxon>
        <taxon>asterids</taxon>
        <taxon>lamiids</taxon>
        <taxon>Boraginales</taxon>
        <taxon>Boraginaceae</taxon>
        <taxon>Boraginoideae</taxon>
        <taxon>Lithospermeae</taxon>
        <taxon>Lithospermum</taxon>
    </lineage>
</organism>
<keyword evidence="3" id="KW-1185">Reference proteome</keyword>
<dbReference type="AlphaFoldDB" id="A0AAV3PEH4"/>
<comment type="caution">
    <text evidence="2">The sequence shown here is derived from an EMBL/GenBank/DDBJ whole genome shotgun (WGS) entry which is preliminary data.</text>
</comment>
<evidence type="ECO:0000256" key="1">
    <source>
        <dbReference type="SAM" id="MobiDB-lite"/>
    </source>
</evidence>
<gene>
    <name evidence="2" type="ORF">LIER_09079</name>
</gene>
<evidence type="ECO:0000313" key="2">
    <source>
        <dbReference type="EMBL" id="GAA0150055.1"/>
    </source>
</evidence>
<dbReference type="Proteomes" id="UP001454036">
    <property type="component" value="Unassembled WGS sequence"/>
</dbReference>
<accession>A0AAV3PEH4</accession>
<reference evidence="2 3" key="1">
    <citation type="submission" date="2024-01" db="EMBL/GenBank/DDBJ databases">
        <title>The complete chloroplast genome sequence of Lithospermum erythrorhizon: insights into the phylogenetic relationship among Boraginaceae species and the maternal lineages of purple gromwells.</title>
        <authorList>
            <person name="Okada T."/>
            <person name="Watanabe K."/>
        </authorList>
    </citation>
    <scope>NUCLEOTIDE SEQUENCE [LARGE SCALE GENOMIC DNA]</scope>
</reference>
<sequence length="123" mass="13987">MAIARKTNDHASNNPQVIDGLNPGDLHNQAVERSPKRCPKTSQPGNWCNREASGADPTMEEGKSHGTMSRPQVAKTIMRQRHDVQRPRLPNKMLWQHYGGRWMPSLQKLLDRPNEGQTPNWQS</sequence>
<evidence type="ECO:0000313" key="3">
    <source>
        <dbReference type="Proteomes" id="UP001454036"/>
    </source>
</evidence>
<dbReference type="EMBL" id="BAABME010001519">
    <property type="protein sequence ID" value="GAA0150055.1"/>
    <property type="molecule type" value="Genomic_DNA"/>
</dbReference>
<proteinExistence type="predicted"/>
<protein>
    <submittedName>
        <fullName evidence="2">Uncharacterized protein</fullName>
    </submittedName>
</protein>
<name>A0AAV3PEH4_LITER</name>
<feature type="region of interest" description="Disordered" evidence="1">
    <location>
        <begin position="1"/>
        <end position="72"/>
    </location>
</feature>